<protein>
    <recommendedName>
        <fullName evidence="3">DUF389 domain-containing protein</fullName>
    </recommendedName>
</protein>
<keyword evidence="1" id="KW-0812">Transmembrane</keyword>
<feature type="transmembrane region" description="Helical" evidence="1">
    <location>
        <begin position="257"/>
        <end position="281"/>
    </location>
</feature>
<proteinExistence type="evidence at transcript level"/>
<dbReference type="InterPro" id="IPR005240">
    <property type="entry name" value="DUF389"/>
</dbReference>
<dbReference type="Pfam" id="PF04087">
    <property type="entry name" value="DUF389"/>
    <property type="match status" value="1"/>
</dbReference>
<accession>A0A6A7G696</accession>
<keyword evidence="1" id="KW-0472">Membrane</keyword>
<evidence type="ECO:0000256" key="1">
    <source>
        <dbReference type="SAM" id="Phobius"/>
    </source>
</evidence>
<feature type="transmembrane region" description="Helical" evidence="1">
    <location>
        <begin position="301"/>
        <end position="324"/>
    </location>
</feature>
<reference evidence="2" key="1">
    <citation type="submission" date="2017-11" db="EMBL/GenBank/DDBJ databases">
        <title>The sensing device of the deep-sea amphipod.</title>
        <authorList>
            <person name="Kobayashi H."/>
            <person name="Nagahama T."/>
            <person name="Arai W."/>
            <person name="Sasagawa Y."/>
            <person name="Umeda M."/>
            <person name="Hayashi T."/>
            <person name="Nikaido I."/>
            <person name="Watanabe H."/>
            <person name="Oguri K."/>
            <person name="Kitazato H."/>
            <person name="Fujioka K."/>
            <person name="Kido Y."/>
            <person name="Takami H."/>
        </authorList>
    </citation>
    <scope>NUCLEOTIDE SEQUENCE</scope>
    <source>
        <tissue evidence="2">Whole body</tissue>
    </source>
</reference>
<dbReference type="AlphaFoldDB" id="A0A6A7G696"/>
<evidence type="ECO:0000313" key="2">
    <source>
        <dbReference type="EMBL" id="LAC26627.1"/>
    </source>
</evidence>
<feature type="transmembrane region" description="Helical" evidence="1">
    <location>
        <begin position="150"/>
        <end position="169"/>
    </location>
</feature>
<feature type="transmembrane region" description="Helical" evidence="1">
    <location>
        <begin position="190"/>
        <end position="208"/>
    </location>
</feature>
<feature type="transmembrane region" description="Helical" evidence="1">
    <location>
        <begin position="126"/>
        <end position="144"/>
    </location>
</feature>
<name>A0A6A7G696_9CRUS</name>
<evidence type="ECO:0008006" key="3">
    <source>
        <dbReference type="Google" id="ProtNLM"/>
    </source>
</evidence>
<organism evidence="2">
    <name type="scientific">Hirondellea gigas</name>
    <dbReference type="NCBI Taxonomy" id="1518452"/>
    <lineage>
        <taxon>Eukaryota</taxon>
        <taxon>Metazoa</taxon>
        <taxon>Ecdysozoa</taxon>
        <taxon>Arthropoda</taxon>
        <taxon>Crustacea</taxon>
        <taxon>Multicrustacea</taxon>
        <taxon>Malacostraca</taxon>
        <taxon>Eumalacostraca</taxon>
        <taxon>Peracarida</taxon>
        <taxon>Amphipoda</taxon>
        <taxon>Amphilochidea</taxon>
        <taxon>Lysianassida</taxon>
        <taxon>Lysianassidira</taxon>
        <taxon>Lysianassoidea</taxon>
        <taxon>Lysianassidae</taxon>
        <taxon>Hirondellea</taxon>
    </lineage>
</organism>
<keyword evidence="1" id="KW-1133">Transmembrane helix</keyword>
<dbReference type="PANTHER" id="PTHR20992">
    <property type="entry name" value="AT15442P-RELATED"/>
    <property type="match status" value="1"/>
</dbReference>
<dbReference type="PANTHER" id="PTHR20992:SF9">
    <property type="entry name" value="AT15442P-RELATED"/>
    <property type="match status" value="1"/>
</dbReference>
<dbReference type="EMBL" id="IACT01007513">
    <property type="protein sequence ID" value="LAC26627.1"/>
    <property type="molecule type" value="mRNA"/>
</dbReference>
<sequence>MVRRVVVTVPKERAQEVLTTMEDARHCHHITIMMGDTDFPQFSASVITFQCIDKKLWFIISELESIGLGVDFGTIELMALEAVVPYLSSRIDARGVRVPNRITSVTDRLTIAEIYTAIDDQCHMTFDYLAMCATAGMICGVGLLDDNVVLVVASMLVSPLMGPILAIIYGTMMKDGRMGFKGLRAEISGVLMIFLVGMLCGAVVAPFADRELGEWPTENFQMNIRGEPLNLVVGTFIAIPSGVALALAITSDVVAPYVGVAIAAALLPPIVNGGLTLMLGIISLGMEGSTPHTAHYLTTAYISMILFLINFVLIYVFGIFTFMVKRVRPGTEHAKQTYLYRYSVFDNNRGSIGSKNFLDASNPAQRRKGSSFMEIDTKLKSIATFEDDDQRRRNGHRLSGPS</sequence>
<feature type="transmembrane region" description="Helical" evidence="1">
    <location>
        <begin position="228"/>
        <end position="250"/>
    </location>
</feature>